<dbReference type="AlphaFoldDB" id="A0AA39YXQ1"/>
<name>A0AA39YXQ1_9PEZI</name>
<protein>
    <submittedName>
        <fullName evidence="2">Uncharacterized protein</fullName>
    </submittedName>
</protein>
<accession>A0AA39YXQ1</accession>
<dbReference type="EMBL" id="JAULSY010000167">
    <property type="protein sequence ID" value="KAK0660433.1"/>
    <property type="molecule type" value="Genomic_DNA"/>
</dbReference>
<organism evidence="2 3">
    <name type="scientific">Cercophora samala</name>
    <dbReference type="NCBI Taxonomy" id="330535"/>
    <lineage>
        <taxon>Eukaryota</taxon>
        <taxon>Fungi</taxon>
        <taxon>Dikarya</taxon>
        <taxon>Ascomycota</taxon>
        <taxon>Pezizomycotina</taxon>
        <taxon>Sordariomycetes</taxon>
        <taxon>Sordariomycetidae</taxon>
        <taxon>Sordariales</taxon>
        <taxon>Lasiosphaeriaceae</taxon>
        <taxon>Cercophora</taxon>
    </lineage>
</organism>
<keyword evidence="3" id="KW-1185">Reference proteome</keyword>
<evidence type="ECO:0000313" key="3">
    <source>
        <dbReference type="Proteomes" id="UP001174997"/>
    </source>
</evidence>
<gene>
    <name evidence="2" type="ORF">QBC41DRAFT_41416</name>
</gene>
<keyword evidence="1" id="KW-1133">Transmembrane helix</keyword>
<keyword evidence="1" id="KW-0812">Transmembrane</keyword>
<proteinExistence type="predicted"/>
<comment type="caution">
    <text evidence="2">The sequence shown here is derived from an EMBL/GenBank/DDBJ whole genome shotgun (WGS) entry which is preliminary data.</text>
</comment>
<keyword evidence="1" id="KW-0472">Membrane</keyword>
<feature type="transmembrane region" description="Helical" evidence="1">
    <location>
        <begin position="21"/>
        <end position="45"/>
    </location>
</feature>
<evidence type="ECO:0000313" key="2">
    <source>
        <dbReference type="EMBL" id="KAK0660433.1"/>
    </source>
</evidence>
<reference evidence="2" key="1">
    <citation type="submission" date="2023-06" db="EMBL/GenBank/DDBJ databases">
        <title>Genome-scale phylogeny and comparative genomics of the fungal order Sordariales.</title>
        <authorList>
            <consortium name="Lawrence Berkeley National Laboratory"/>
            <person name="Hensen N."/>
            <person name="Bonometti L."/>
            <person name="Westerberg I."/>
            <person name="Brannstrom I.O."/>
            <person name="Guillou S."/>
            <person name="Cros-Aarteil S."/>
            <person name="Calhoun S."/>
            <person name="Haridas S."/>
            <person name="Kuo A."/>
            <person name="Mondo S."/>
            <person name="Pangilinan J."/>
            <person name="Riley R."/>
            <person name="Labutti K."/>
            <person name="Andreopoulos B."/>
            <person name="Lipzen A."/>
            <person name="Chen C."/>
            <person name="Yanf M."/>
            <person name="Daum C."/>
            <person name="Ng V."/>
            <person name="Clum A."/>
            <person name="Steindorff A."/>
            <person name="Ohm R."/>
            <person name="Martin F."/>
            <person name="Silar P."/>
            <person name="Natvig D."/>
            <person name="Lalanne C."/>
            <person name="Gautier V."/>
            <person name="Ament-Velasquez S.L."/>
            <person name="Kruys A."/>
            <person name="Hutchinson M.I."/>
            <person name="Powell A.J."/>
            <person name="Barry K."/>
            <person name="Miller A.N."/>
            <person name="Grigoriev I.V."/>
            <person name="Debuchy R."/>
            <person name="Gladieux P."/>
            <person name="Thoren M.H."/>
            <person name="Johannesson H."/>
        </authorList>
    </citation>
    <scope>NUCLEOTIDE SEQUENCE</scope>
    <source>
        <strain evidence="2">CBS 307.81</strain>
    </source>
</reference>
<dbReference type="Proteomes" id="UP001174997">
    <property type="component" value="Unassembled WGS sequence"/>
</dbReference>
<feature type="transmembrane region" description="Helical" evidence="1">
    <location>
        <begin position="57"/>
        <end position="76"/>
    </location>
</feature>
<evidence type="ECO:0000256" key="1">
    <source>
        <dbReference type="SAM" id="Phobius"/>
    </source>
</evidence>
<sequence>MGGVPLPPGFHSCFENNLKGLCAFALTCLFPSVIVTLTVTVTVTVRSLNYLPQGTRRLLRALGPSVTYLLWFRVGVKRHSARGTKTTYLGSYLPTRTSCSIQSGTLDWESEIDVVIF</sequence>